<dbReference type="PANTHER" id="PTHR30575">
    <property type="entry name" value="PEPTIDASE M20"/>
    <property type="match status" value="1"/>
</dbReference>
<name>A0A4P6V0N9_9HYPH</name>
<dbReference type="Pfam" id="PF07687">
    <property type="entry name" value="M20_dimer"/>
    <property type="match status" value="1"/>
</dbReference>
<organism evidence="4 5">
    <name type="scientific">Roseitalea porphyridii</name>
    <dbReference type="NCBI Taxonomy" id="1852022"/>
    <lineage>
        <taxon>Bacteria</taxon>
        <taxon>Pseudomonadati</taxon>
        <taxon>Pseudomonadota</taxon>
        <taxon>Alphaproteobacteria</taxon>
        <taxon>Hyphomicrobiales</taxon>
        <taxon>Ahrensiaceae</taxon>
        <taxon>Roseitalea</taxon>
    </lineage>
</organism>
<evidence type="ECO:0000256" key="1">
    <source>
        <dbReference type="ARBA" id="ARBA00022801"/>
    </source>
</evidence>
<dbReference type="SUPFAM" id="SSF55031">
    <property type="entry name" value="Bacterial exopeptidase dimerisation domain"/>
    <property type="match status" value="1"/>
</dbReference>
<gene>
    <name evidence="4" type="ORF">E0E05_10035</name>
</gene>
<dbReference type="GO" id="GO:0071713">
    <property type="term" value="F:para-aminobenzoyl-glutamate hydrolase activity"/>
    <property type="evidence" value="ECO:0007669"/>
    <property type="project" value="TreeGrafter"/>
</dbReference>
<keyword evidence="1 4" id="KW-0378">Hydrolase</keyword>
<dbReference type="Gene3D" id="3.30.70.360">
    <property type="match status" value="1"/>
</dbReference>
<proteinExistence type="predicted"/>
<dbReference type="KEGG" id="rpod:E0E05_10035"/>
<dbReference type="EMBL" id="CP036532">
    <property type="protein sequence ID" value="QBK30902.1"/>
    <property type="molecule type" value="Genomic_DNA"/>
</dbReference>
<dbReference type="GO" id="GO:0046657">
    <property type="term" value="P:folic acid catabolic process"/>
    <property type="evidence" value="ECO:0007669"/>
    <property type="project" value="TreeGrafter"/>
</dbReference>
<evidence type="ECO:0000313" key="5">
    <source>
        <dbReference type="Proteomes" id="UP000293719"/>
    </source>
</evidence>
<dbReference type="InterPro" id="IPR002933">
    <property type="entry name" value="Peptidase_M20"/>
</dbReference>
<accession>A0A4P6V0N9</accession>
<keyword evidence="5" id="KW-1185">Reference proteome</keyword>
<dbReference type="RefSeq" id="WP_131616586.1">
    <property type="nucleotide sequence ID" value="NZ_CP036532.1"/>
</dbReference>
<dbReference type="GO" id="GO:0005737">
    <property type="term" value="C:cytoplasm"/>
    <property type="evidence" value="ECO:0007669"/>
    <property type="project" value="TreeGrafter"/>
</dbReference>
<evidence type="ECO:0000256" key="2">
    <source>
        <dbReference type="SAM" id="MobiDB-lite"/>
    </source>
</evidence>
<dbReference type="InterPro" id="IPR011650">
    <property type="entry name" value="Peptidase_M20_dimer"/>
</dbReference>
<dbReference type="OrthoDB" id="9781032at2"/>
<dbReference type="PIRSF" id="PIRSF037227">
    <property type="entry name" value="Aminobenzoyl-glu_utiliz_pB"/>
    <property type="match status" value="1"/>
</dbReference>
<dbReference type="Proteomes" id="UP000293719">
    <property type="component" value="Chromosome"/>
</dbReference>
<dbReference type="InterPro" id="IPR036264">
    <property type="entry name" value="Bact_exopeptidase_dim_dom"/>
</dbReference>
<dbReference type="NCBIfam" id="TIGR01891">
    <property type="entry name" value="amidohydrolases"/>
    <property type="match status" value="1"/>
</dbReference>
<dbReference type="FunFam" id="3.30.70.360:FF:000004">
    <property type="entry name" value="Peptidase M20 domain-containing protein 2"/>
    <property type="match status" value="1"/>
</dbReference>
<protein>
    <submittedName>
        <fullName evidence="4">Amidohydrolase</fullName>
    </submittedName>
</protein>
<sequence length="469" mass="50010">MPNEKPVWDIVDQKKPAFIELSDRVWDNPELQYREHACVGMHRQMLEAEGFRIVDRLAGIETAVMGEAGEGGPVIAILGEFDALPGLSQVAGLDEQKPVEPGGNGHGCGHNLLGAGALLAASAVKDFLAANNLPGRIRYYGCPAEEGGAAKTFMTRDGVFDDVDIALSWHPTAFSGIIPPLTLAVTMMDFHFTGRAAHAAVSPHLGRSALDAVELMSVGVNYLREHVPQDCRIHYALLDSGGMAPNVVQAQARVRYSIRALTTPDMQALVERVKAVAEGAATMTGTSVECNVVTAMSEVLDNSPLYALLHRNMMELGPTPFDDEDRDFARRMQATMTADDIEAAHLAAGVPRSDAPLCDTIVPLETRGVPMLGSTDLGDVSWVVPFAQAGSATYAIGTPGHSWQLTAQGKSPAAHKGMVHVAKALAGTALDLFADDDLIETAKRDLSERLAKAPYKSPLPEGLQPQVPA</sequence>
<evidence type="ECO:0000259" key="3">
    <source>
        <dbReference type="Pfam" id="PF07687"/>
    </source>
</evidence>
<evidence type="ECO:0000313" key="4">
    <source>
        <dbReference type="EMBL" id="QBK30902.1"/>
    </source>
</evidence>
<dbReference type="InterPro" id="IPR017439">
    <property type="entry name" value="Amidohydrolase"/>
</dbReference>
<dbReference type="InterPro" id="IPR052030">
    <property type="entry name" value="Peptidase_M20/M20A_hydrolases"/>
</dbReference>
<reference evidence="4 5" key="1">
    <citation type="journal article" date="2017" name="Int. J. Syst. Evol. Microbiol.">
        <title>Roseitalea porphyridii gen. nov., sp. nov., isolated from a red alga, and reclassification of Hoeflea suaedae Chung et al. 2013 as Pseudohoeflea suaedae gen. nov., comb. nov.</title>
        <authorList>
            <person name="Hyeon J.W."/>
            <person name="Jeong S.E."/>
            <person name="Baek K."/>
            <person name="Jeon C.O."/>
        </authorList>
    </citation>
    <scope>NUCLEOTIDE SEQUENCE [LARGE SCALE GENOMIC DNA]</scope>
    <source>
        <strain evidence="4 5">MA7-20</strain>
    </source>
</reference>
<feature type="domain" description="Peptidase M20 dimerisation" evidence="3">
    <location>
        <begin position="188"/>
        <end position="278"/>
    </location>
</feature>
<dbReference type="SUPFAM" id="SSF53187">
    <property type="entry name" value="Zn-dependent exopeptidases"/>
    <property type="match status" value="1"/>
</dbReference>
<dbReference type="PANTHER" id="PTHR30575:SF0">
    <property type="entry name" value="XAA-ARG DIPEPTIDASE"/>
    <property type="match status" value="1"/>
</dbReference>
<dbReference type="Gene3D" id="3.40.630.10">
    <property type="entry name" value="Zn peptidases"/>
    <property type="match status" value="1"/>
</dbReference>
<dbReference type="AlphaFoldDB" id="A0A4P6V0N9"/>
<dbReference type="GeneID" id="90767635"/>
<dbReference type="GO" id="GO:0016805">
    <property type="term" value="F:dipeptidase activity"/>
    <property type="evidence" value="ECO:0007669"/>
    <property type="project" value="TreeGrafter"/>
</dbReference>
<feature type="region of interest" description="Disordered" evidence="2">
    <location>
        <begin position="450"/>
        <end position="469"/>
    </location>
</feature>
<dbReference type="InterPro" id="IPR017145">
    <property type="entry name" value="Aminobenzoyl-glu_utiliz_pB"/>
</dbReference>
<dbReference type="Pfam" id="PF01546">
    <property type="entry name" value="Peptidase_M20"/>
    <property type="match status" value="1"/>
</dbReference>